<keyword evidence="3" id="KW-1185">Reference proteome</keyword>
<dbReference type="Proteomes" id="UP000297540">
    <property type="component" value="Unassembled WGS sequence"/>
</dbReference>
<accession>A0A4Y8SE42</accession>
<gene>
    <name evidence="2" type="ORF">E2R66_14315</name>
</gene>
<feature type="transmembrane region" description="Helical" evidence="1">
    <location>
        <begin position="42"/>
        <end position="62"/>
    </location>
</feature>
<dbReference type="RefSeq" id="WP_133231863.1">
    <property type="nucleotide sequence ID" value="NZ_SOZE01000013.1"/>
</dbReference>
<sequence>MLKPKRAFILQLPINARAKSNKTSAAASKKKAAIKDISYFKSGLFALVFLGILAGLTFWINLSEKDLVATGVDVAGTISDAGGNSLTVSYNFNGRRYKAVGSVPHRSIENGEVYNVKINPHNPKDFSIQFWKPIFKTGDFAKGKLNSIDKLWFSNHVKFSYTVHGEAFYRIQTLPPSLSIDSLTSAILLYNRDTPSTAYLLFK</sequence>
<keyword evidence="1" id="KW-1133">Transmembrane helix</keyword>
<dbReference type="AlphaFoldDB" id="A0A4Y8SE42"/>
<comment type="caution">
    <text evidence="2">The sequence shown here is derived from an EMBL/GenBank/DDBJ whole genome shotgun (WGS) entry which is preliminary data.</text>
</comment>
<evidence type="ECO:0008006" key="4">
    <source>
        <dbReference type="Google" id="ProtNLM"/>
    </source>
</evidence>
<name>A0A4Y8SE42_9SPHI</name>
<organism evidence="2 3">
    <name type="scientific">Mucilaginibacter psychrotolerans</name>
    <dbReference type="NCBI Taxonomy" id="1524096"/>
    <lineage>
        <taxon>Bacteria</taxon>
        <taxon>Pseudomonadati</taxon>
        <taxon>Bacteroidota</taxon>
        <taxon>Sphingobacteriia</taxon>
        <taxon>Sphingobacteriales</taxon>
        <taxon>Sphingobacteriaceae</taxon>
        <taxon>Mucilaginibacter</taxon>
    </lineage>
</organism>
<reference evidence="2 3" key="1">
    <citation type="journal article" date="2017" name="Int. J. Syst. Evol. Microbiol.">
        <title>Mucilaginibacterpsychrotolerans sp. nov., isolated from peatlands.</title>
        <authorList>
            <person name="Deng Y."/>
            <person name="Shen L."/>
            <person name="Xu B."/>
            <person name="Liu Y."/>
            <person name="Gu Z."/>
            <person name="Liu H."/>
            <person name="Zhou Y."/>
        </authorList>
    </citation>
    <scope>NUCLEOTIDE SEQUENCE [LARGE SCALE GENOMIC DNA]</scope>
    <source>
        <strain evidence="2 3">NH7-4</strain>
    </source>
</reference>
<keyword evidence="1" id="KW-0812">Transmembrane</keyword>
<dbReference type="EMBL" id="SOZE01000013">
    <property type="protein sequence ID" value="TFF36931.1"/>
    <property type="molecule type" value="Genomic_DNA"/>
</dbReference>
<evidence type="ECO:0000256" key="1">
    <source>
        <dbReference type="SAM" id="Phobius"/>
    </source>
</evidence>
<keyword evidence="1" id="KW-0472">Membrane</keyword>
<evidence type="ECO:0000313" key="2">
    <source>
        <dbReference type="EMBL" id="TFF36931.1"/>
    </source>
</evidence>
<evidence type="ECO:0000313" key="3">
    <source>
        <dbReference type="Proteomes" id="UP000297540"/>
    </source>
</evidence>
<protein>
    <recommendedName>
        <fullName evidence="4">DUF3592 domain-containing protein</fullName>
    </recommendedName>
</protein>
<proteinExistence type="predicted"/>